<proteinExistence type="predicted"/>
<gene>
    <name evidence="2" type="ORF">GCM10011314_04350</name>
</gene>
<accession>A0A8H9FQ59</accession>
<evidence type="ECO:0000313" key="3">
    <source>
        <dbReference type="Proteomes" id="UP000628079"/>
    </source>
</evidence>
<dbReference type="AlphaFoldDB" id="A0A8H9FQ59"/>
<name>A0A8H9FQ59_9MICO</name>
<sequence length="84" mass="9198">MTFENIVLERGEEIDTRTSHAIAAAQMRGEARAPGRNPRQVVPAIAEELSRLGLRPNLRELARRYGAPGSAPSTGARRSRPAHQ</sequence>
<dbReference type="Proteomes" id="UP000628079">
    <property type="component" value="Unassembled WGS sequence"/>
</dbReference>
<evidence type="ECO:0000256" key="1">
    <source>
        <dbReference type="SAM" id="MobiDB-lite"/>
    </source>
</evidence>
<reference evidence="2" key="2">
    <citation type="submission" date="2020-09" db="EMBL/GenBank/DDBJ databases">
        <authorList>
            <person name="Sun Q."/>
            <person name="Zhou Y."/>
        </authorList>
    </citation>
    <scope>NUCLEOTIDE SEQUENCE</scope>
    <source>
        <strain evidence="2">CGMCC 1.10749</strain>
    </source>
</reference>
<protein>
    <submittedName>
        <fullName evidence="2">Uncharacterized protein</fullName>
    </submittedName>
</protein>
<reference evidence="2" key="1">
    <citation type="journal article" date="2014" name="Int. J. Syst. Evol. Microbiol.">
        <title>Complete genome sequence of Corynebacterium casei LMG S-19264T (=DSM 44701T), isolated from a smear-ripened cheese.</title>
        <authorList>
            <consortium name="US DOE Joint Genome Institute (JGI-PGF)"/>
            <person name="Walter F."/>
            <person name="Albersmeier A."/>
            <person name="Kalinowski J."/>
            <person name="Ruckert C."/>
        </authorList>
    </citation>
    <scope>NUCLEOTIDE SEQUENCE</scope>
    <source>
        <strain evidence="2">CGMCC 1.10749</strain>
    </source>
</reference>
<comment type="caution">
    <text evidence="2">The sequence shown here is derived from an EMBL/GenBank/DDBJ whole genome shotgun (WGS) entry which is preliminary data.</text>
</comment>
<dbReference type="EMBL" id="BMEA01000001">
    <property type="protein sequence ID" value="GGB68227.1"/>
    <property type="molecule type" value="Genomic_DNA"/>
</dbReference>
<dbReference type="RefSeq" id="WP_035947742.1">
    <property type="nucleotide sequence ID" value="NZ_BMEA01000001.1"/>
</dbReference>
<organism evidence="2 3">
    <name type="scientific">Knoellia flava</name>
    <dbReference type="NCBI Taxonomy" id="913969"/>
    <lineage>
        <taxon>Bacteria</taxon>
        <taxon>Bacillati</taxon>
        <taxon>Actinomycetota</taxon>
        <taxon>Actinomycetes</taxon>
        <taxon>Micrococcales</taxon>
        <taxon>Intrasporangiaceae</taxon>
        <taxon>Knoellia</taxon>
    </lineage>
</organism>
<evidence type="ECO:0000313" key="2">
    <source>
        <dbReference type="EMBL" id="GGB68227.1"/>
    </source>
</evidence>
<feature type="region of interest" description="Disordered" evidence="1">
    <location>
        <begin position="63"/>
        <end position="84"/>
    </location>
</feature>